<dbReference type="OrthoDB" id="6556116at2"/>
<keyword evidence="2" id="KW-1185">Reference proteome</keyword>
<organism evidence="1 2">
    <name type="scientific">Pantoea cypripedii</name>
    <name type="common">Pectobacterium cypripedii</name>
    <name type="synonym">Erwinia cypripedii</name>
    <dbReference type="NCBI Taxonomy" id="55209"/>
    <lineage>
        <taxon>Bacteria</taxon>
        <taxon>Pseudomonadati</taxon>
        <taxon>Pseudomonadota</taxon>
        <taxon>Gammaproteobacteria</taxon>
        <taxon>Enterobacterales</taxon>
        <taxon>Erwiniaceae</taxon>
        <taxon>Pantoea</taxon>
    </lineage>
</organism>
<proteinExistence type="predicted"/>
<protein>
    <submittedName>
        <fullName evidence="1">Molybdopterin-guanine dinucleotide biosynthesis protein MobC</fullName>
    </submittedName>
</protein>
<dbReference type="RefSeq" id="WP_084879896.1">
    <property type="nucleotide sequence ID" value="NZ_MLJI01000002.1"/>
</dbReference>
<dbReference type="EMBL" id="MLJI01000002">
    <property type="protein sequence ID" value="ORM90167.1"/>
    <property type="molecule type" value="Genomic_DNA"/>
</dbReference>
<sequence length="95" mass="10704">MSKKTFYSDDDIVKAKEALSGLPDLTPQRKTQQDFLAAIRDDLLALVKTKGYTLTDIKETLKTAGYEVSDRALRDIMRDAEKKKVDKKKSHTEAG</sequence>
<comment type="caution">
    <text evidence="1">The sequence shown here is derived from an EMBL/GenBank/DDBJ whole genome shotgun (WGS) entry which is preliminary data.</text>
</comment>
<dbReference type="Proteomes" id="UP000193749">
    <property type="component" value="Unassembled WGS sequence"/>
</dbReference>
<evidence type="ECO:0000313" key="2">
    <source>
        <dbReference type="Proteomes" id="UP000193749"/>
    </source>
</evidence>
<name>A0A1X1EMI0_PANCY</name>
<gene>
    <name evidence="1" type="ORF">HA50_26845</name>
</gene>
<reference evidence="1 2" key="1">
    <citation type="journal article" date="2017" name="Antonie Van Leeuwenhoek">
        <title>Phylogenomic resolution of the bacterial genus Pantoea and its relationship with Erwinia and Tatumella.</title>
        <authorList>
            <person name="Palmer M."/>
            <person name="Steenkamp E.T."/>
            <person name="Coetzee M.P."/>
            <person name="Chan W.Y."/>
            <person name="van Zyl E."/>
            <person name="De Maayer P."/>
            <person name="Coutinho T.A."/>
            <person name="Blom J."/>
            <person name="Smits T.H."/>
            <person name="Duffy B."/>
            <person name="Venter S.N."/>
        </authorList>
    </citation>
    <scope>NUCLEOTIDE SEQUENCE [LARGE SCALE GENOMIC DNA]</scope>
    <source>
        <strain evidence="1 2">LMG 2657</strain>
    </source>
</reference>
<dbReference type="STRING" id="55209.HA50_26845"/>
<dbReference type="AlphaFoldDB" id="A0A1X1EMI0"/>
<evidence type="ECO:0000313" key="1">
    <source>
        <dbReference type="EMBL" id="ORM90167.1"/>
    </source>
</evidence>
<accession>A0A1X1EMI0</accession>